<keyword evidence="3" id="KW-1185">Reference proteome</keyword>
<feature type="transmembrane region" description="Helical" evidence="1">
    <location>
        <begin position="22"/>
        <end position="55"/>
    </location>
</feature>
<name>A0A4V5UW20_9ACTN</name>
<evidence type="ECO:0000313" key="3">
    <source>
        <dbReference type="Proteomes" id="UP000305836"/>
    </source>
</evidence>
<protein>
    <submittedName>
        <fullName evidence="2">Intracellular growth attenuator family protein</fullName>
    </submittedName>
</protein>
<proteinExistence type="predicted"/>
<dbReference type="EMBL" id="SZPZ01000005">
    <property type="protein sequence ID" value="TKK75263.1"/>
    <property type="molecule type" value="Genomic_DNA"/>
</dbReference>
<evidence type="ECO:0000256" key="1">
    <source>
        <dbReference type="SAM" id="Phobius"/>
    </source>
</evidence>
<keyword evidence="1" id="KW-1133">Transmembrane helix</keyword>
<keyword evidence="1" id="KW-0472">Membrane</keyword>
<accession>A0A4V5UW20</accession>
<keyword evidence="1" id="KW-0812">Transmembrane</keyword>
<organism evidence="2 3">
    <name type="scientific">Kribbella jiaozuonensis</name>
    <dbReference type="NCBI Taxonomy" id="2575441"/>
    <lineage>
        <taxon>Bacteria</taxon>
        <taxon>Bacillati</taxon>
        <taxon>Actinomycetota</taxon>
        <taxon>Actinomycetes</taxon>
        <taxon>Propionibacteriales</taxon>
        <taxon>Kribbellaceae</taxon>
        <taxon>Kribbella</taxon>
    </lineage>
</organism>
<reference evidence="2 3" key="1">
    <citation type="submission" date="2019-04" db="EMBL/GenBank/DDBJ databases">
        <title>Kribbella sp. NEAU-THZ 27 nov., a novel actinomycete isolated from soil.</title>
        <authorList>
            <person name="Duan L."/>
        </authorList>
    </citation>
    <scope>NUCLEOTIDE SEQUENCE [LARGE SCALE GENOMIC DNA]</scope>
    <source>
        <strain evidence="3">NEAU-THZ27</strain>
    </source>
</reference>
<dbReference type="Proteomes" id="UP000305836">
    <property type="component" value="Unassembled WGS sequence"/>
</dbReference>
<comment type="caution">
    <text evidence="2">The sequence shown here is derived from an EMBL/GenBank/DDBJ whole genome shotgun (WGS) entry which is preliminary data.</text>
</comment>
<evidence type="ECO:0000313" key="2">
    <source>
        <dbReference type="EMBL" id="TKK75263.1"/>
    </source>
</evidence>
<dbReference type="OrthoDB" id="5189778at2"/>
<dbReference type="RefSeq" id="WP_137258123.1">
    <property type="nucleotide sequence ID" value="NZ_JBHSPQ010000005.1"/>
</dbReference>
<sequence length="230" mass="25404">MADINYAQNEKYFKPVSYKPGIISIVIGVLLLFFASFGPVVIGLLLIGLGCYLIYRQTADRPTDADFDHQISIALGGLRKRALEKLDLDESEVELIKPVIVGGKIFGGTSDVKRGKDGIYRTSECEGIVIFFAEQELHAFKYQVSLVNSARTKESTDVYFYRDVVSVSTRSDSIPVRVDQTQVPVHLDVFRLTTSGGTNIECSMGAAITSSDNEIRAARQLIRDKKINAS</sequence>
<gene>
    <name evidence="2" type="ORF">FDA38_33130</name>
</gene>
<dbReference type="AlphaFoldDB" id="A0A4V5UW20"/>